<dbReference type="EMBL" id="MHHZ01000004">
    <property type="protein sequence ID" value="OGY42359.1"/>
    <property type="molecule type" value="Genomic_DNA"/>
</dbReference>
<gene>
    <name evidence="1" type="ORF">A2Y82_04305</name>
</gene>
<proteinExistence type="predicted"/>
<evidence type="ECO:0000313" key="2">
    <source>
        <dbReference type="Proteomes" id="UP000176498"/>
    </source>
</evidence>
<dbReference type="AlphaFoldDB" id="A0A1G1XQK6"/>
<dbReference type="Proteomes" id="UP000176498">
    <property type="component" value="Unassembled WGS sequence"/>
</dbReference>
<comment type="caution">
    <text evidence="1">The sequence shown here is derived from an EMBL/GenBank/DDBJ whole genome shotgun (WGS) entry which is preliminary data.</text>
</comment>
<name>A0A1G1XQK6_9BACT</name>
<sequence length="70" mass="8562">MKNINYNLVKMLHSKLDDLWRIEKFYLRDAKKTKSKNCEKLFAEMQKDLKKEIKLLQQEIARHLGHKKFD</sequence>
<evidence type="ECO:0000313" key="1">
    <source>
        <dbReference type="EMBL" id="OGY42359.1"/>
    </source>
</evidence>
<accession>A0A1G1XQK6</accession>
<organism evidence="1 2">
    <name type="scientific">Candidatus Buchananbacteria bacterium RBG_13_36_9</name>
    <dbReference type="NCBI Taxonomy" id="1797530"/>
    <lineage>
        <taxon>Bacteria</taxon>
        <taxon>Candidatus Buchananiibacteriota</taxon>
    </lineage>
</organism>
<reference evidence="1 2" key="1">
    <citation type="journal article" date="2016" name="Nat. Commun.">
        <title>Thousands of microbial genomes shed light on interconnected biogeochemical processes in an aquifer system.</title>
        <authorList>
            <person name="Anantharaman K."/>
            <person name="Brown C.T."/>
            <person name="Hug L.A."/>
            <person name="Sharon I."/>
            <person name="Castelle C.J."/>
            <person name="Probst A.J."/>
            <person name="Thomas B.C."/>
            <person name="Singh A."/>
            <person name="Wilkins M.J."/>
            <person name="Karaoz U."/>
            <person name="Brodie E.L."/>
            <person name="Williams K.H."/>
            <person name="Hubbard S.S."/>
            <person name="Banfield J.F."/>
        </authorList>
    </citation>
    <scope>NUCLEOTIDE SEQUENCE [LARGE SCALE GENOMIC DNA]</scope>
</reference>
<protein>
    <submittedName>
        <fullName evidence="1">Uncharacterized protein</fullName>
    </submittedName>
</protein>